<gene>
    <name evidence="1" type="ORF">FBEOM_8831</name>
</gene>
<dbReference type="EMBL" id="PVQB02000429">
    <property type="protein sequence ID" value="KAF4337318.1"/>
    <property type="molecule type" value="Genomic_DNA"/>
</dbReference>
<name>A0A9P5DWW9_9HYPO</name>
<protein>
    <submittedName>
        <fullName evidence="1">Uncharacterized protein</fullName>
    </submittedName>
</protein>
<sequence>MAKKKQPAVTAPKRAKSFLVPCSHQVNGDIFGGYGLGITTEIITSLLTLRALDKESYLGLVIKFPFPIQDTGSVNYHRGVWLAPKFDYSYGSDSSWDMEKYMKQMDLKGHRFQPAYDFDTDVSHDGPHSKYCSRYRLDLQRPSRDGDKDGLCVLSTLNRFGDVTKKSALEFLMATGWPVYRFGAD</sequence>
<dbReference type="OrthoDB" id="6513042at2759"/>
<organism evidence="1 2">
    <name type="scientific">Fusarium beomiforme</name>
    <dbReference type="NCBI Taxonomy" id="44412"/>
    <lineage>
        <taxon>Eukaryota</taxon>
        <taxon>Fungi</taxon>
        <taxon>Dikarya</taxon>
        <taxon>Ascomycota</taxon>
        <taxon>Pezizomycotina</taxon>
        <taxon>Sordariomycetes</taxon>
        <taxon>Hypocreomycetidae</taxon>
        <taxon>Hypocreales</taxon>
        <taxon>Nectriaceae</taxon>
        <taxon>Fusarium</taxon>
        <taxon>Fusarium burgessii species complex</taxon>
    </lineage>
</organism>
<keyword evidence="2" id="KW-1185">Reference proteome</keyword>
<reference evidence="1" key="2">
    <citation type="submission" date="2020-02" db="EMBL/GenBank/DDBJ databases">
        <title>Identification and distribution of gene clusters putatively required for synthesis of sphingolipid metabolism inhibitors in phylogenetically diverse species of the filamentous fungus Fusarium.</title>
        <authorList>
            <person name="Kim H.-S."/>
            <person name="Busman M."/>
            <person name="Brown D.W."/>
            <person name="Divon H."/>
            <person name="Uhlig S."/>
            <person name="Proctor R.H."/>
        </authorList>
    </citation>
    <scope>NUCLEOTIDE SEQUENCE</scope>
    <source>
        <strain evidence="1">NRRL 25174</strain>
    </source>
</reference>
<evidence type="ECO:0000313" key="2">
    <source>
        <dbReference type="Proteomes" id="UP000730481"/>
    </source>
</evidence>
<dbReference type="AlphaFoldDB" id="A0A9P5DWW9"/>
<accession>A0A9P5DWW9</accession>
<proteinExistence type="predicted"/>
<evidence type="ECO:0000313" key="1">
    <source>
        <dbReference type="EMBL" id="KAF4337318.1"/>
    </source>
</evidence>
<dbReference type="Proteomes" id="UP000730481">
    <property type="component" value="Unassembled WGS sequence"/>
</dbReference>
<reference evidence="1" key="1">
    <citation type="journal article" date="2017" name="Mycologia">
        <title>Fusarium algeriense, sp. nov., a novel toxigenic crown rot pathogen of durum wheat from Algeria is nested in the Fusarium burgessii species complex.</title>
        <authorList>
            <person name="Laraba I."/>
            <person name="Keddad A."/>
            <person name="Boureghda H."/>
            <person name="Abdallah N."/>
            <person name="Vaughan M.M."/>
            <person name="Proctor R.H."/>
            <person name="Busman M."/>
            <person name="O'Donnell K."/>
        </authorList>
    </citation>
    <scope>NUCLEOTIDE SEQUENCE</scope>
    <source>
        <strain evidence="1">NRRL 25174</strain>
    </source>
</reference>
<comment type="caution">
    <text evidence="1">The sequence shown here is derived from an EMBL/GenBank/DDBJ whole genome shotgun (WGS) entry which is preliminary data.</text>
</comment>